<evidence type="ECO:0000256" key="8">
    <source>
        <dbReference type="ARBA" id="ARBA00022967"/>
    </source>
</evidence>
<sequence length="853" mass="98750">MESSKIDEIIGNSNSLNSDTIPIIEFSNFSFRYEKQREFALKDINLSIFQGEIILLGGISGSGKSTLCNAISGRIPLTISGQMKGNLNLFEKNIWNYNQEEISRKISYVFQNTEEQLISFSVFDEIAFAAENLRLSQDEIRKRVKHIAEALGITELLNRSIYSLSSGEKQKTILAANLVMSPKILLLDEPLAFLDKKSEILLRNLLENLHKIDPSLTIIIIEHRLKPFYSLINRIFLLNQYGEMIFNGKTEDYEKYLKKGNIRYLRDDITLENVNVNNRNDHSNSKTPILKLENISYQYPNSKSMVFSNFSLDVNKGEFLGIVGNNGTGKTTLLYLIAHMLNPINGSMNFSGESYDLIKLYEFIPKMGFIFQNPENQLFGRTIKDEILFAPRNFIELNRRQHKLKGNFFQNIFSRKKKKPSKEDLNREENDIVERYLPLIGEHRKEFDVLRNKNPFSLSWGQKRRLNLASIFSYSPELLLVDEPFIGQDAASIDNIFKILNRFVEEGKTVLIVSHDKELLQNNCSRIIELETTNTKSSVDDEITKPPTTIKKIKKKKKKKKSSRKLPRINLFLNRLSSPSQSENWISKLNPVMKLTFLIIFTFLLFYQDSIIFLVIIYLLLLVIAKSANLSVSSILRQIRWLIMLTLIYIPLNTLFDANITQTDEVLFYFFSDNLPVRRLALYYSLRTGFLIIIFISTSIMFTKTTSPKDLVYSLIQIGIPYRYAFSFMIGLRYIPLIEQESNTIEIAQQLRGAYIRKGISIRKIYNHLIERITTLLISIIRKAKTTASTIEARGFGFFKRRTNLYQVKWSLIDTFGLVIFVFLCILIVLIQEGIIVWVFYLPSLYSIFLGFF</sequence>
<dbReference type="AlphaFoldDB" id="A0A5B9DBJ7"/>
<dbReference type="KEGG" id="psyt:DSAG12_02459"/>
<accession>A0A5B9DBJ7</accession>
<dbReference type="GO" id="GO:0016887">
    <property type="term" value="F:ATP hydrolysis activity"/>
    <property type="evidence" value="ECO:0007669"/>
    <property type="project" value="InterPro"/>
</dbReference>
<evidence type="ECO:0000256" key="4">
    <source>
        <dbReference type="ARBA" id="ARBA00022475"/>
    </source>
</evidence>
<dbReference type="InterPro" id="IPR003339">
    <property type="entry name" value="ABC/ECF_trnsptr_transmembrane"/>
</dbReference>
<comment type="subcellular location">
    <subcellularLocation>
        <location evidence="2">Cell membrane</location>
        <topology evidence="2">Peripheral membrane protein</topology>
    </subcellularLocation>
    <subcellularLocation>
        <location evidence="1">Membrane</location>
        <topology evidence="1">Multi-pass membrane protein</topology>
    </subcellularLocation>
</comment>
<dbReference type="OrthoDB" id="35850at2157"/>
<dbReference type="InterPro" id="IPR050095">
    <property type="entry name" value="ECF_ABC_transporter_ATP-bd"/>
</dbReference>
<dbReference type="EMBL" id="CP042905">
    <property type="protein sequence ID" value="QEE16629.1"/>
    <property type="molecule type" value="Genomic_DNA"/>
</dbReference>
<keyword evidence="9 12" id="KW-1133">Transmembrane helix</keyword>
<evidence type="ECO:0000256" key="5">
    <source>
        <dbReference type="ARBA" id="ARBA00022692"/>
    </source>
</evidence>
<dbReference type="GO" id="GO:0005524">
    <property type="term" value="F:ATP binding"/>
    <property type="evidence" value="ECO:0007669"/>
    <property type="project" value="UniProtKB-KW"/>
</dbReference>
<dbReference type="InterPro" id="IPR027417">
    <property type="entry name" value="P-loop_NTPase"/>
</dbReference>
<dbReference type="Gene3D" id="3.40.50.300">
    <property type="entry name" value="P-loop containing nucleotide triphosphate hydrolases"/>
    <property type="match status" value="2"/>
</dbReference>
<keyword evidence="10 12" id="KW-0472">Membrane</keyword>
<evidence type="ECO:0000313" key="15">
    <source>
        <dbReference type="Proteomes" id="UP000321408"/>
    </source>
</evidence>
<dbReference type="PANTHER" id="PTHR43553:SF27">
    <property type="entry name" value="ENERGY-COUPLING FACTOR TRANSPORTER ATP-BINDING PROTEIN ECFA2"/>
    <property type="match status" value="1"/>
</dbReference>
<keyword evidence="15" id="KW-1185">Reference proteome</keyword>
<keyword evidence="8" id="KW-1278">Translocase</keyword>
<comment type="function">
    <text evidence="11">Probably part of an ABC transporter complex. Responsible for energy coupling to the transport system.</text>
</comment>
<evidence type="ECO:0000256" key="12">
    <source>
        <dbReference type="SAM" id="Phobius"/>
    </source>
</evidence>
<keyword evidence="7 14" id="KW-0067">ATP-binding</keyword>
<feature type="domain" description="ABC transporter" evidence="13">
    <location>
        <begin position="290"/>
        <end position="557"/>
    </location>
</feature>
<protein>
    <submittedName>
        <fullName evidence="14">ATP-binding cassette domain-containing protein</fullName>
    </submittedName>
</protein>
<feature type="transmembrane region" description="Helical" evidence="12">
    <location>
        <begin position="810"/>
        <end position="829"/>
    </location>
</feature>
<dbReference type="PANTHER" id="PTHR43553">
    <property type="entry name" value="HEAVY METAL TRANSPORTER"/>
    <property type="match status" value="1"/>
</dbReference>
<feature type="transmembrane region" description="Helical" evidence="12">
    <location>
        <begin position="835"/>
        <end position="852"/>
    </location>
</feature>
<dbReference type="SUPFAM" id="SSF52540">
    <property type="entry name" value="P-loop containing nucleoside triphosphate hydrolases"/>
    <property type="match status" value="2"/>
</dbReference>
<keyword evidence="3" id="KW-0813">Transport</keyword>
<dbReference type="InterPro" id="IPR003439">
    <property type="entry name" value="ABC_transporter-like_ATP-bd"/>
</dbReference>
<proteinExistence type="predicted"/>
<keyword evidence="4" id="KW-1003">Cell membrane</keyword>
<keyword evidence="5 12" id="KW-0812">Transmembrane</keyword>
<dbReference type="InterPro" id="IPR003593">
    <property type="entry name" value="AAA+_ATPase"/>
</dbReference>
<dbReference type="SMART" id="SM00382">
    <property type="entry name" value="AAA"/>
    <property type="match status" value="2"/>
</dbReference>
<evidence type="ECO:0000259" key="13">
    <source>
        <dbReference type="PROSITE" id="PS50893"/>
    </source>
</evidence>
<reference evidence="14 15" key="1">
    <citation type="journal article" date="2020" name="Nature">
        <title>Isolation of an archaeon at the prokaryote-eukaryote interface.</title>
        <authorList>
            <person name="Imachi H."/>
            <person name="Nobu M.K."/>
            <person name="Nakahara N."/>
            <person name="Morono Y."/>
            <person name="Ogawara M."/>
            <person name="Takaki Y."/>
            <person name="Takano Y."/>
            <person name="Uematsu K."/>
            <person name="Ikuta T."/>
            <person name="Ito M."/>
            <person name="Matsui Y."/>
            <person name="Miyazaki M."/>
            <person name="Murata K."/>
            <person name="Saito Y."/>
            <person name="Sakai S."/>
            <person name="Song C."/>
            <person name="Tasumi E."/>
            <person name="Yamanaka Y."/>
            <person name="Yamaguchi T."/>
            <person name="Kamagata Y."/>
            <person name="Tamaki H."/>
            <person name="Takai K."/>
        </authorList>
    </citation>
    <scope>NUCLEOTIDE SEQUENCE [LARGE SCALE GENOMIC DNA]</scope>
    <source>
        <strain evidence="14 15">MK-D1</strain>
    </source>
</reference>
<evidence type="ECO:0000313" key="14">
    <source>
        <dbReference type="EMBL" id="QEE16629.1"/>
    </source>
</evidence>
<evidence type="ECO:0000256" key="3">
    <source>
        <dbReference type="ARBA" id="ARBA00022448"/>
    </source>
</evidence>
<dbReference type="GeneID" id="41330444"/>
<dbReference type="Pfam" id="PF00005">
    <property type="entry name" value="ABC_tran"/>
    <property type="match status" value="2"/>
</dbReference>
<dbReference type="CDD" id="cd16914">
    <property type="entry name" value="EcfT"/>
    <property type="match status" value="1"/>
</dbReference>
<dbReference type="CDD" id="cd03225">
    <property type="entry name" value="ABC_cobalt_CbiO_domain1"/>
    <property type="match status" value="2"/>
</dbReference>
<evidence type="ECO:0000256" key="6">
    <source>
        <dbReference type="ARBA" id="ARBA00022741"/>
    </source>
</evidence>
<evidence type="ECO:0000256" key="9">
    <source>
        <dbReference type="ARBA" id="ARBA00022989"/>
    </source>
</evidence>
<feature type="domain" description="ABC transporter" evidence="13">
    <location>
        <begin position="24"/>
        <end position="265"/>
    </location>
</feature>
<dbReference type="PROSITE" id="PS50893">
    <property type="entry name" value="ABC_TRANSPORTER_2"/>
    <property type="match status" value="2"/>
</dbReference>
<dbReference type="InterPro" id="IPR015856">
    <property type="entry name" value="ABC_transpr_CbiO/EcfA_su"/>
</dbReference>
<dbReference type="GO" id="GO:0043190">
    <property type="term" value="C:ATP-binding cassette (ABC) transporter complex"/>
    <property type="evidence" value="ECO:0007669"/>
    <property type="project" value="TreeGrafter"/>
</dbReference>
<dbReference type="Proteomes" id="UP000321408">
    <property type="component" value="Chromosome"/>
</dbReference>
<dbReference type="RefSeq" id="WP_147663519.1">
    <property type="nucleotide sequence ID" value="NZ_CP042905.2"/>
</dbReference>
<evidence type="ECO:0000256" key="2">
    <source>
        <dbReference type="ARBA" id="ARBA00004202"/>
    </source>
</evidence>
<evidence type="ECO:0000256" key="7">
    <source>
        <dbReference type="ARBA" id="ARBA00022840"/>
    </source>
</evidence>
<organism evidence="14 15">
    <name type="scientific">Promethearchaeum syntrophicum</name>
    <dbReference type="NCBI Taxonomy" id="2594042"/>
    <lineage>
        <taxon>Archaea</taxon>
        <taxon>Promethearchaeati</taxon>
        <taxon>Promethearchaeota</taxon>
        <taxon>Promethearchaeia</taxon>
        <taxon>Promethearchaeales</taxon>
        <taxon>Promethearchaeaceae</taxon>
        <taxon>Promethearchaeum</taxon>
    </lineage>
</organism>
<dbReference type="Pfam" id="PF02361">
    <property type="entry name" value="CbiQ"/>
    <property type="match status" value="1"/>
</dbReference>
<feature type="transmembrane region" description="Helical" evidence="12">
    <location>
        <begin position="681"/>
        <end position="702"/>
    </location>
</feature>
<dbReference type="GO" id="GO:0042626">
    <property type="term" value="F:ATPase-coupled transmembrane transporter activity"/>
    <property type="evidence" value="ECO:0007669"/>
    <property type="project" value="TreeGrafter"/>
</dbReference>
<evidence type="ECO:0000256" key="1">
    <source>
        <dbReference type="ARBA" id="ARBA00004141"/>
    </source>
</evidence>
<reference evidence="14 15" key="2">
    <citation type="journal article" date="2024" name="Int. J. Syst. Evol. Microbiol.">
        <title>Promethearchaeum syntrophicum gen. nov., sp. nov., an anaerobic, obligately syntrophic archaeon, the first isolate of the lineage 'Asgard' archaea, and proposal of the new archaeal phylum Promethearchaeota phyl. nov. and kingdom Promethearchaeati regn. nov.</title>
        <authorList>
            <person name="Imachi H."/>
            <person name="Nobu M.K."/>
            <person name="Kato S."/>
            <person name="Takaki Y."/>
            <person name="Miyazaki M."/>
            <person name="Miyata M."/>
            <person name="Ogawara M."/>
            <person name="Saito Y."/>
            <person name="Sakai S."/>
            <person name="Tahara Y.O."/>
            <person name="Takano Y."/>
            <person name="Tasumi E."/>
            <person name="Uematsu K."/>
            <person name="Yoshimura T."/>
            <person name="Itoh T."/>
            <person name="Ohkuma M."/>
            <person name="Takai K."/>
        </authorList>
    </citation>
    <scope>NUCLEOTIDE SEQUENCE [LARGE SCALE GENOMIC DNA]</scope>
    <source>
        <strain evidence="14 15">MK-D1</strain>
    </source>
</reference>
<feature type="transmembrane region" description="Helical" evidence="12">
    <location>
        <begin position="597"/>
        <end position="621"/>
    </location>
</feature>
<gene>
    <name evidence="14" type="ORF">DSAG12_02459</name>
</gene>
<evidence type="ECO:0000256" key="11">
    <source>
        <dbReference type="ARBA" id="ARBA00025157"/>
    </source>
</evidence>
<evidence type="ECO:0000256" key="10">
    <source>
        <dbReference type="ARBA" id="ARBA00023136"/>
    </source>
</evidence>
<keyword evidence="6" id="KW-0547">Nucleotide-binding</keyword>
<feature type="transmembrane region" description="Helical" evidence="12">
    <location>
        <begin position="641"/>
        <end position="661"/>
    </location>
</feature>
<name>A0A5B9DBJ7_9ARCH</name>